<feature type="coiled-coil region" evidence="4">
    <location>
        <begin position="205"/>
        <end position="260"/>
    </location>
</feature>
<evidence type="ECO:0000256" key="2">
    <source>
        <dbReference type="ARBA" id="ARBA00022737"/>
    </source>
</evidence>
<evidence type="ECO:0000256" key="1">
    <source>
        <dbReference type="ARBA" id="ARBA00022574"/>
    </source>
</evidence>
<dbReference type="Pfam" id="PF00400">
    <property type="entry name" value="WD40"/>
    <property type="match status" value="12"/>
</dbReference>
<gene>
    <name evidence="6" type="ORF">RHS03_09517</name>
</gene>
<dbReference type="InterPro" id="IPR020472">
    <property type="entry name" value="WD40_PAC1"/>
</dbReference>
<feature type="non-terminal residue" evidence="6">
    <location>
        <position position="1"/>
    </location>
</feature>
<dbReference type="SUPFAM" id="SSF82171">
    <property type="entry name" value="DPP6 N-terminal domain-like"/>
    <property type="match status" value="1"/>
</dbReference>
<feature type="domain" description="Nephrocystin 3-like N-terminal" evidence="5">
    <location>
        <begin position="301"/>
        <end position="461"/>
    </location>
</feature>
<dbReference type="SUPFAM" id="SSF50960">
    <property type="entry name" value="TolB, C-terminal domain"/>
    <property type="match status" value="1"/>
</dbReference>
<feature type="repeat" description="WD" evidence="3">
    <location>
        <begin position="1415"/>
        <end position="1456"/>
    </location>
</feature>
<keyword evidence="4" id="KW-0175">Coiled coil</keyword>
<feature type="repeat" description="WD" evidence="3">
    <location>
        <begin position="1330"/>
        <end position="1371"/>
    </location>
</feature>
<dbReference type="PROSITE" id="PS50294">
    <property type="entry name" value="WD_REPEATS_REGION"/>
    <property type="match status" value="11"/>
</dbReference>
<reference evidence="6" key="1">
    <citation type="submission" date="2020-09" db="EMBL/GenBank/DDBJ databases">
        <title>Comparative genome analyses of four rice-infecting Rhizoctonia solani isolates reveal extensive enrichment of homogalacturonan modification genes.</title>
        <authorList>
            <person name="Lee D.-Y."/>
            <person name="Jeon J."/>
            <person name="Kim K.-T."/>
            <person name="Cheong K."/>
            <person name="Song H."/>
            <person name="Choi G."/>
            <person name="Ko J."/>
            <person name="Opiyo S.O."/>
            <person name="Zuo S."/>
            <person name="Madhav S."/>
            <person name="Lee Y.-H."/>
            <person name="Wang G.-L."/>
        </authorList>
    </citation>
    <scope>NUCLEOTIDE SEQUENCE</scope>
    <source>
        <strain evidence="6">AG1-IA WGL</strain>
    </source>
</reference>
<feature type="repeat" description="WD" evidence="3">
    <location>
        <begin position="1287"/>
        <end position="1328"/>
    </location>
</feature>
<comment type="caution">
    <text evidence="6">The sequence shown here is derived from an EMBL/GenBank/DDBJ whole genome shotgun (WGS) entry which is preliminary data.</text>
</comment>
<dbReference type="SUPFAM" id="SSF50978">
    <property type="entry name" value="WD40 repeat-like"/>
    <property type="match status" value="1"/>
</dbReference>
<dbReference type="InterPro" id="IPR019775">
    <property type="entry name" value="WD40_repeat_CS"/>
</dbReference>
<evidence type="ECO:0000313" key="6">
    <source>
        <dbReference type="EMBL" id="KAF8688411.1"/>
    </source>
</evidence>
<evidence type="ECO:0000313" key="7">
    <source>
        <dbReference type="Proteomes" id="UP000602905"/>
    </source>
</evidence>
<dbReference type="SUPFAM" id="SSF52540">
    <property type="entry name" value="P-loop containing nucleoside triphosphate hydrolases"/>
    <property type="match status" value="1"/>
</dbReference>
<dbReference type="OrthoDB" id="3266532at2759"/>
<dbReference type="Pfam" id="PF24883">
    <property type="entry name" value="NPHP3_N"/>
    <property type="match status" value="1"/>
</dbReference>
<dbReference type="Gene3D" id="2.130.10.10">
    <property type="entry name" value="YVTN repeat-like/Quinoprotein amine dehydrogenase"/>
    <property type="match status" value="5"/>
</dbReference>
<feature type="repeat" description="WD" evidence="3">
    <location>
        <begin position="1201"/>
        <end position="1242"/>
    </location>
</feature>
<dbReference type="InterPro" id="IPR001680">
    <property type="entry name" value="WD40_rpt"/>
</dbReference>
<feature type="repeat" description="WD" evidence="3">
    <location>
        <begin position="898"/>
        <end position="939"/>
    </location>
</feature>
<feature type="repeat" description="WD" evidence="3">
    <location>
        <begin position="1244"/>
        <end position="1285"/>
    </location>
</feature>
<dbReference type="EMBL" id="JACYCD010000692">
    <property type="protein sequence ID" value="KAF8688411.1"/>
    <property type="molecule type" value="Genomic_DNA"/>
</dbReference>
<evidence type="ECO:0000256" key="4">
    <source>
        <dbReference type="SAM" id="Coils"/>
    </source>
</evidence>
<feature type="repeat" description="WD" evidence="3">
    <location>
        <begin position="1115"/>
        <end position="1157"/>
    </location>
</feature>
<name>A0A8H7HIX9_9AGAM</name>
<dbReference type="Gene3D" id="3.40.50.300">
    <property type="entry name" value="P-loop containing nucleotide triphosphate hydrolases"/>
    <property type="match status" value="1"/>
</dbReference>
<accession>A0A8H7HIX9</accession>
<dbReference type="PROSITE" id="PS00678">
    <property type="entry name" value="WD_REPEATS_1"/>
    <property type="match status" value="4"/>
</dbReference>
<sequence length="1529" mass="168574">MPLKKRLERFVSPFKQGLQRRLGRRDGVDAQSSTLLPAVPTTSQAMLTPGSGNRQATVLMSNNNIAVSSPTPAEPGVHWPFLDNLSDAISPVADAFGPLKAIFSDLIDCVHIYEMAAKDRQDYEALRLSLTKTLEELRAQFTGQDSPEMSETISGLCESIQQEINSVKTLEAEGMVRRHIRAGSGSDEVLGCYNRIHGYLTGISIEMSRSMHHRLEQQSRDLKEQARKAEEQTKKIEEEARKAEEHLKKTEELAKHIKSSHARSYLDRLCPSFSAQFNSTQAIELKRGECTAGTRLEVLANMRQWASIPGSDSGAVYWLNGMAGTGKTTIAYSLCSELEKTKQLGASFFCSRLLPECRDVNRIIPSIAYQLAQHSPVFGAALLEALERDPDIHTRVPAIQFNSLIAEPLLKTKSSLKDSLIVVIDALDECENQESTKVVLSTLLYVDDSLHLPIRFFVSSRPEPEIHQEMRKRMNAERYSQLILHELDSDTVQTDIRKYIRAALAPMDQVSDSQITQLVGDCGVLFIYAATAVRYISYKNFTKDPYGRLQNVLNASSPGARQKDKAINDLYTVILKAALEDEDIDDTERKDILRLLHTIVIAQEPLTISALSGLLQLGSEDRVRGAIRPLWSVLHVTGSNELVTILHASFPDYMLSKERSGDYWCDRKLYDSAMARLCLECIAATRPRFNICGLDSSTALDKDVPNLHQKIQNVVPAHLLYACRYFAAHLESAAVPHELATLVREFMSTQLLLWLEFMNLTGNIQAAEKAMRRVDSWAMAHTDTPELQELAHDAWCFTTSFGSNVVCASTPHIYVSMLPFWPSSRPISQAYKGLYHGLPEVGGTAMDMRQLAVLATWSFSKAVNCVVFSRDGSRVALASGWQVIVADAYSGRPIAEPLKGHTKTVTSVDFSPDGTRIVSGSDDWSIRVWDVESGQLVLGPLQGHSYVITSVQYSPDETCIASCSYDGTIRTWDATTGETRLVIETLEEHRSPIHSIRYSPDGAHIVAGLENGQLYVWQASIGALVLGPLQAHTHGVWSVDYSPDGTHTVSGSHDNTIRIWNAVDGYAVPGPPMEQNTAIRSVRYSPDGRHIASGSYDGTICVWDPQTSMAILGPLKAHSNSISSICYSPDGARIVSCAYNDPTVHAWDARRRQKALPVAEGCAEQVSWLAYSPDSSCIVSASGNHIHMWDARTGSLIHGPIKAHTSSVSSVDYSPTGDQFASGSWDKTICTWDAQTGHMLLGPLTGHTDWVRSVAYSPDGTSLASGSDDRTIRVWSTRTGELILGPLEHHTSFVIMVRYSPTGTCIASCSFDKTICVWSAQTGDMILGPLIGHTDFVQSIDFSPDGTRIVSCSRDRTIRVWDIQTGQTVLGPLEDSCGEYAEVRYSPRGDYMCSTQYNVIWVLNAHTGDVLSGPHMGHTDHVSSIAISPDGSRIVSGSFDRAIRVWDVDGKTSSISTASARGAWKLNDEGWAVGLSDSSRLLVWVPHDMRASLILPQTPFLISEKGCLTLDFGNAYIGNSWTELHRPTF</sequence>
<dbReference type="PANTHER" id="PTHR44129">
    <property type="entry name" value="WD REPEAT-CONTAINING PROTEIN POP1"/>
    <property type="match status" value="1"/>
</dbReference>
<dbReference type="PRINTS" id="PR00320">
    <property type="entry name" value="GPROTEINBRPT"/>
</dbReference>
<dbReference type="Proteomes" id="UP000602905">
    <property type="component" value="Unassembled WGS sequence"/>
</dbReference>
<feature type="repeat" description="WD" evidence="3">
    <location>
        <begin position="941"/>
        <end position="982"/>
    </location>
</feature>
<protein>
    <submittedName>
        <fullName evidence="6">WD40 repeat-like protein</fullName>
    </submittedName>
</protein>
<dbReference type="CDD" id="cd00200">
    <property type="entry name" value="WD40"/>
    <property type="match status" value="2"/>
</dbReference>
<dbReference type="InterPro" id="IPR036322">
    <property type="entry name" value="WD40_repeat_dom_sf"/>
</dbReference>
<evidence type="ECO:0000256" key="3">
    <source>
        <dbReference type="PROSITE-ProRule" id="PRU00221"/>
    </source>
</evidence>
<dbReference type="InterPro" id="IPR027417">
    <property type="entry name" value="P-loop_NTPase"/>
</dbReference>
<dbReference type="InterPro" id="IPR050349">
    <property type="entry name" value="WD_LIS1/nudF_dynein_reg"/>
</dbReference>
<keyword evidence="1 3" id="KW-0853">WD repeat</keyword>
<evidence type="ECO:0000259" key="5">
    <source>
        <dbReference type="Pfam" id="PF24883"/>
    </source>
</evidence>
<proteinExistence type="predicted"/>
<keyword evidence="2" id="KW-0677">Repeat</keyword>
<dbReference type="InterPro" id="IPR015943">
    <property type="entry name" value="WD40/YVTN_repeat-like_dom_sf"/>
</dbReference>
<feature type="repeat" description="WD" evidence="3">
    <location>
        <begin position="1029"/>
        <end position="1061"/>
    </location>
</feature>
<dbReference type="PROSITE" id="PS50082">
    <property type="entry name" value="WD_REPEATS_2"/>
    <property type="match status" value="11"/>
</dbReference>
<dbReference type="SMART" id="SM00320">
    <property type="entry name" value="WD40"/>
    <property type="match status" value="13"/>
</dbReference>
<feature type="repeat" description="WD" evidence="3">
    <location>
        <begin position="1072"/>
        <end position="1104"/>
    </location>
</feature>
<feature type="repeat" description="WD" evidence="3">
    <location>
        <begin position="986"/>
        <end position="1018"/>
    </location>
</feature>
<organism evidence="6 7">
    <name type="scientific">Rhizoctonia solani</name>
    <dbReference type="NCBI Taxonomy" id="456999"/>
    <lineage>
        <taxon>Eukaryota</taxon>
        <taxon>Fungi</taxon>
        <taxon>Dikarya</taxon>
        <taxon>Basidiomycota</taxon>
        <taxon>Agaricomycotina</taxon>
        <taxon>Agaricomycetes</taxon>
        <taxon>Cantharellales</taxon>
        <taxon>Ceratobasidiaceae</taxon>
        <taxon>Rhizoctonia</taxon>
    </lineage>
</organism>
<dbReference type="InterPro" id="IPR056884">
    <property type="entry name" value="NPHP3-like_N"/>
</dbReference>